<dbReference type="RefSeq" id="WP_377306227.1">
    <property type="nucleotide sequence ID" value="NZ_JBHSMK010000009.1"/>
</dbReference>
<proteinExistence type="predicted"/>
<evidence type="ECO:0000256" key="1">
    <source>
        <dbReference type="SAM" id="Phobius"/>
    </source>
</evidence>
<reference evidence="3" key="1">
    <citation type="journal article" date="2019" name="Int. J. Syst. Evol. Microbiol.">
        <title>The Global Catalogue of Microorganisms (GCM) 10K type strain sequencing project: providing services to taxonomists for standard genome sequencing and annotation.</title>
        <authorList>
            <consortium name="The Broad Institute Genomics Platform"/>
            <consortium name="The Broad Institute Genome Sequencing Center for Infectious Disease"/>
            <person name="Wu L."/>
            <person name="Ma J."/>
        </authorList>
    </citation>
    <scope>NUCLEOTIDE SEQUENCE [LARGE SCALE GENOMIC DNA]</scope>
    <source>
        <strain evidence="3">JCM 17130</strain>
    </source>
</reference>
<organism evidence="2 3">
    <name type="scientific">Rhodanobacter umsongensis</name>
    <dbReference type="NCBI Taxonomy" id="633153"/>
    <lineage>
        <taxon>Bacteria</taxon>
        <taxon>Pseudomonadati</taxon>
        <taxon>Pseudomonadota</taxon>
        <taxon>Gammaproteobacteria</taxon>
        <taxon>Lysobacterales</taxon>
        <taxon>Rhodanobacteraceae</taxon>
        <taxon>Rhodanobacter</taxon>
    </lineage>
</organism>
<keyword evidence="1" id="KW-0812">Transmembrane</keyword>
<keyword evidence="3" id="KW-1185">Reference proteome</keyword>
<dbReference type="Proteomes" id="UP001596013">
    <property type="component" value="Unassembled WGS sequence"/>
</dbReference>
<protein>
    <submittedName>
        <fullName evidence="2">CDP-archaeol synthase</fullName>
    </submittedName>
</protein>
<accession>A0ABW0JNP2</accession>
<evidence type="ECO:0000313" key="3">
    <source>
        <dbReference type="Proteomes" id="UP001596013"/>
    </source>
</evidence>
<feature type="transmembrane region" description="Helical" evidence="1">
    <location>
        <begin position="44"/>
        <end position="62"/>
    </location>
</feature>
<feature type="transmembrane region" description="Helical" evidence="1">
    <location>
        <begin position="122"/>
        <end position="155"/>
    </location>
</feature>
<dbReference type="EMBL" id="JBHSMK010000009">
    <property type="protein sequence ID" value="MFC5437629.1"/>
    <property type="molecule type" value="Genomic_DNA"/>
</dbReference>
<dbReference type="PANTHER" id="PTHR39650:SF1">
    <property type="entry name" value="CDP-ARCHAEOL SYNTHASE"/>
    <property type="match status" value="1"/>
</dbReference>
<comment type="caution">
    <text evidence="2">The sequence shown here is derived from an EMBL/GenBank/DDBJ whole genome shotgun (WGS) entry which is preliminary data.</text>
</comment>
<dbReference type="PANTHER" id="PTHR39650">
    <property type="entry name" value="CDP-ARCHAEOL SYNTHASE"/>
    <property type="match status" value="1"/>
</dbReference>
<dbReference type="InterPro" id="IPR032690">
    <property type="entry name" value="CarS"/>
</dbReference>
<sequence length="169" mass="18500">MSDPWVRLLQLAYFMLPAYCANMAPPFTRYWRGWNRPVHERLLGSHKTVLGVLAGVATGVLVTGMQSRIHAPWSLVDYRHWLLLGLGLGGGAMLGDMLKSLIKRMLHIRPGTRWIPFDQLDFVAGALALTGTCAGLGATDVAAIAAVTFVGDLALNQLSYRLGIKDSPW</sequence>
<evidence type="ECO:0000313" key="2">
    <source>
        <dbReference type="EMBL" id="MFC5437629.1"/>
    </source>
</evidence>
<gene>
    <name evidence="2" type="ORF">ACFPME_13790</name>
</gene>
<name>A0ABW0JNP2_9GAMM</name>
<dbReference type="Pfam" id="PF01864">
    <property type="entry name" value="CarS-like"/>
    <property type="match status" value="1"/>
</dbReference>
<keyword evidence="1" id="KW-1133">Transmembrane helix</keyword>
<keyword evidence="1" id="KW-0472">Membrane</keyword>
<feature type="transmembrane region" description="Helical" evidence="1">
    <location>
        <begin position="82"/>
        <end position="102"/>
    </location>
</feature>